<accession>A0A078ARU6</accession>
<name>A0A078ARU6_STYLE</name>
<dbReference type="AlphaFoldDB" id="A0A078ARU6"/>
<dbReference type="Proteomes" id="UP000039865">
    <property type="component" value="Unassembled WGS sequence"/>
</dbReference>
<protein>
    <submittedName>
        <fullName evidence="1">Uncharacterized protein</fullName>
    </submittedName>
</protein>
<dbReference type="EMBL" id="CCKQ01011995">
    <property type="protein sequence ID" value="CDW83603.1"/>
    <property type="molecule type" value="Genomic_DNA"/>
</dbReference>
<proteinExistence type="predicted"/>
<keyword evidence="2" id="KW-1185">Reference proteome</keyword>
<dbReference type="InParanoid" id="A0A078ARU6"/>
<organism evidence="1 2">
    <name type="scientific">Stylonychia lemnae</name>
    <name type="common">Ciliate</name>
    <dbReference type="NCBI Taxonomy" id="5949"/>
    <lineage>
        <taxon>Eukaryota</taxon>
        <taxon>Sar</taxon>
        <taxon>Alveolata</taxon>
        <taxon>Ciliophora</taxon>
        <taxon>Intramacronucleata</taxon>
        <taxon>Spirotrichea</taxon>
        <taxon>Stichotrichia</taxon>
        <taxon>Sporadotrichida</taxon>
        <taxon>Oxytrichidae</taxon>
        <taxon>Stylonychinae</taxon>
        <taxon>Stylonychia</taxon>
    </lineage>
</organism>
<evidence type="ECO:0000313" key="2">
    <source>
        <dbReference type="Proteomes" id="UP000039865"/>
    </source>
</evidence>
<evidence type="ECO:0000313" key="1">
    <source>
        <dbReference type="EMBL" id="CDW83603.1"/>
    </source>
</evidence>
<sequence length="270" mass="30808">MNQLYLPNIYLAYYSSLNGFNIQEQAHDSLQTASLNVDAPPFFPKQQQNALRSELGLNSMNEVVRIYRNPKVIPQFISCQQGQVELSQIQEKSVVSHLSPVNDTLGLNSYTFTYTNSLLSQGMIDDLKSQFLDQKLSHDCILTENVQLCIKSSDQIQSQQSLYQTPKNDINENSSDLIFNSQEILDILTNQVPVKIQNQIKCLESGINVDSVGKQQIKEEIAVNKAKKKKQKKSQIFNQPYGLRQEIATIPERRFLTNLEKKISRLSKHE</sequence>
<reference evidence="1 2" key="1">
    <citation type="submission" date="2014-06" db="EMBL/GenBank/DDBJ databases">
        <authorList>
            <person name="Swart Estienne"/>
        </authorList>
    </citation>
    <scope>NUCLEOTIDE SEQUENCE [LARGE SCALE GENOMIC DNA]</scope>
    <source>
        <strain evidence="1 2">130c</strain>
    </source>
</reference>
<gene>
    <name evidence="1" type="primary">Contig133.g158</name>
    <name evidence="1" type="ORF">STYLEM_12651</name>
</gene>